<feature type="signal peptide" evidence="2">
    <location>
        <begin position="1"/>
        <end position="22"/>
    </location>
</feature>
<sequence length="290" mass="32557">MQHSTLSFNVLIVLSIVSAAYAPGIPTRAASYDIPAIERIVEEILEPYPSSPSVSESPASEPHWDIHPATLGRLIQYLELRGRSIDVELLIWIELSRETRQSQPIVPVELVREILRPERTSEPPNMETVNQVLPLIELSTALPDGPFSASELELLAAYHYLVLGLIRRDELILNVFHRGNNGRYDRDLENQVRRRMADLEFLGSQYFELGQSIEDVLGARERPDLRIRIPSPPSGPPLRVPHNSPEDHIAHFGAISEASSGFSPRSRDPSRIQFGPPATSNERSHPPVRE</sequence>
<dbReference type="Proteomes" id="UP000320475">
    <property type="component" value="Unassembled WGS sequence"/>
</dbReference>
<feature type="compositionally biased region" description="Pro residues" evidence="1">
    <location>
        <begin position="230"/>
        <end position="239"/>
    </location>
</feature>
<accession>A0A507DCU1</accession>
<evidence type="ECO:0000313" key="5">
    <source>
        <dbReference type="Proteomes" id="UP000317494"/>
    </source>
</evidence>
<comment type="caution">
    <text evidence="4">The sequence shown here is derived from an EMBL/GenBank/DDBJ whole genome shotgun (WGS) entry which is preliminary data.</text>
</comment>
<feature type="chain" id="PRO_5036131044" evidence="2">
    <location>
        <begin position="23"/>
        <end position="290"/>
    </location>
</feature>
<evidence type="ECO:0000313" key="3">
    <source>
        <dbReference type="EMBL" id="TPX41375.1"/>
    </source>
</evidence>
<name>A0A507DCU1_9FUNG</name>
<evidence type="ECO:0000256" key="2">
    <source>
        <dbReference type="SAM" id="SignalP"/>
    </source>
</evidence>
<organism evidence="4 5">
    <name type="scientific">Synchytrium endobioticum</name>
    <dbReference type="NCBI Taxonomy" id="286115"/>
    <lineage>
        <taxon>Eukaryota</taxon>
        <taxon>Fungi</taxon>
        <taxon>Fungi incertae sedis</taxon>
        <taxon>Chytridiomycota</taxon>
        <taxon>Chytridiomycota incertae sedis</taxon>
        <taxon>Chytridiomycetes</taxon>
        <taxon>Synchytriales</taxon>
        <taxon>Synchytriaceae</taxon>
        <taxon>Synchytrium</taxon>
    </lineage>
</organism>
<dbReference type="Proteomes" id="UP000317494">
    <property type="component" value="Unassembled WGS sequence"/>
</dbReference>
<evidence type="ECO:0000256" key="1">
    <source>
        <dbReference type="SAM" id="MobiDB-lite"/>
    </source>
</evidence>
<protein>
    <submittedName>
        <fullName evidence="4">Uncharacterized protein</fullName>
    </submittedName>
</protein>
<keyword evidence="5" id="KW-1185">Reference proteome</keyword>
<reference evidence="5 6" key="1">
    <citation type="journal article" date="2019" name="Sci. Rep.">
        <title>Comparative genomics of chytrid fungi reveal insights into the obligate biotrophic and pathogenic lifestyle of Synchytrium endobioticum.</title>
        <authorList>
            <person name="van de Vossenberg B.T.L.H."/>
            <person name="Warris S."/>
            <person name="Nguyen H.D.T."/>
            <person name="van Gent-Pelzer M.P.E."/>
            <person name="Joly D.L."/>
            <person name="van de Geest H.C."/>
            <person name="Bonants P.J.M."/>
            <person name="Smith D.S."/>
            <person name="Levesque C.A."/>
            <person name="van der Lee T.A.J."/>
        </authorList>
    </citation>
    <scope>NUCLEOTIDE SEQUENCE [LARGE SCALE GENOMIC DNA]</scope>
    <source>
        <strain evidence="3 6">LEV6574</strain>
        <strain evidence="4 5">MB42</strain>
    </source>
</reference>
<dbReference type="EMBL" id="QEAM01000325">
    <property type="protein sequence ID" value="TPX41375.1"/>
    <property type="molecule type" value="Genomic_DNA"/>
</dbReference>
<evidence type="ECO:0000313" key="6">
    <source>
        <dbReference type="Proteomes" id="UP000320475"/>
    </source>
</evidence>
<keyword evidence="2" id="KW-0732">Signal</keyword>
<dbReference type="EMBL" id="QEAN01000096">
    <property type="protein sequence ID" value="TPX48658.1"/>
    <property type="molecule type" value="Genomic_DNA"/>
</dbReference>
<dbReference type="VEuPathDB" id="FungiDB:SeMB42_g02899"/>
<proteinExistence type="predicted"/>
<evidence type="ECO:0000313" key="4">
    <source>
        <dbReference type="EMBL" id="TPX48658.1"/>
    </source>
</evidence>
<gene>
    <name evidence="3" type="ORF">SeLEV6574_g06128</name>
    <name evidence="4" type="ORF">SeMB42_g02899</name>
</gene>
<feature type="region of interest" description="Disordered" evidence="1">
    <location>
        <begin position="224"/>
        <end position="290"/>
    </location>
</feature>
<dbReference type="AlphaFoldDB" id="A0A507DCU1"/>